<dbReference type="EMBL" id="JH600068">
    <property type="protein sequence ID" value="EIG55418.1"/>
    <property type="molecule type" value="Genomic_DNA"/>
</dbReference>
<gene>
    <name evidence="1" type="ORF">DesU5LDRAFT_3803</name>
</gene>
<protein>
    <submittedName>
        <fullName evidence="1">Uncharacterized protein</fullName>
    </submittedName>
</protein>
<reference evidence="1" key="1">
    <citation type="submission" date="2011-11" db="EMBL/GenBank/DDBJ databases">
        <title>Improved High-Quality Draft sequence of Desulfovibrio sp. U5L.</title>
        <authorList>
            <consortium name="US DOE Joint Genome Institute"/>
            <person name="Lucas S."/>
            <person name="Han J."/>
            <person name="Lapidus A."/>
            <person name="Cheng J.-F."/>
            <person name="Goodwin L."/>
            <person name="Pitluck S."/>
            <person name="Peters L."/>
            <person name="Ovchinnikova G."/>
            <person name="Held B."/>
            <person name="Detter J.C."/>
            <person name="Han C."/>
            <person name="Tapia R."/>
            <person name="Land M."/>
            <person name="Hauser L."/>
            <person name="Kyrpides N."/>
            <person name="Ivanova N."/>
            <person name="Pagani I."/>
            <person name="Gabster J."/>
            <person name="Walker C."/>
            <person name="Stolyar S."/>
            <person name="Stahl D."/>
            <person name="Arkin A."/>
            <person name="Dehal P."/>
            <person name="Hazen T."/>
            <person name="Woyke T."/>
        </authorList>
    </citation>
    <scope>NUCLEOTIDE SEQUENCE [LARGE SCALE GENOMIC DNA]</scope>
    <source>
        <strain evidence="1">U5L</strain>
    </source>
</reference>
<accession>I2Q6L2</accession>
<dbReference type="AlphaFoldDB" id="I2Q6L2"/>
<name>I2Q6L2_9BACT</name>
<dbReference type="HOGENOM" id="CLU_3167318_0_0_7"/>
<organism evidence="1">
    <name type="scientific">Desulfovibrio sp. U5L</name>
    <dbReference type="NCBI Taxonomy" id="596152"/>
    <lineage>
        <taxon>Bacteria</taxon>
        <taxon>Pseudomonadati</taxon>
        <taxon>Thermodesulfobacteriota</taxon>
        <taxon>Desulfovibrionia</taxon>
        <taxon>Desulfovibrionales</taxon>
        <taxon>Desulfovibrionaceae</taxon>
        <taxon>Desulfovibrio</taxon>
    </lineage>
</organism>
<evidence type="ECO:0000313" key="1">
    <source>
        <dbReference type="EMBL" id="EIG55418.1"/>
    </source>
</evidence>
<proteinExistence type="predicted"/>
<sequence>MQMIGHFIETNVTTHRILAILLNHIEMLRDLFFKKELAEKPEVSGGQ</sequence>